<reference evidence="2" key="2">
    <citation type="submission" date="2022-01" db="EMBL/GenBank/DDBJ databases">
        <authorList>
            <person name="Yamashiro T."/>
            <person name="Shiraishi A."/>
            <person name="Satake H."/>
            <person name="Nakayama K."/>
        </authorList>
    </citation>
    <scope>NUCLEOTIDE SEQUENCE</scope>
</reference>
<feature type="region of interest" description="Disordered" evidence="1">
    <location>
        <begin position="132"/>
        <end position="154"/>
    </location>
</feature>
<protein>
    <submittedName>
        <fullName evidence="2">Uncharacterized protein</fullName>
    </submittedName>
</protein>
<gene>
    <name evidence="2" type="ORF">Tco_1124582</name>
</gene>
<dbReference type="EMBL" id="BQNB010021606">
    <property type="protein sequence ID" value="GJU08152.1"/>
    <property type="molecule type" value="Genomic_DNA"/>
</dbReference>
<feature type="compositionally biased region" description="Acidic residues" evidence="1">
    <location>
        <begin position="80"/>
        <end position="99"/>
    </location>
</feature>
<comment type="caution">
    <text evidence="2">The sequence shown here is derived from an EMBL/GenBank/DDBJ whole genome shotgun (WGS) entry which is preliminary data.</text>
</comment>
<accession>A0ABQ5J6J5</accession>
<feature type="region of interest" description="Disordered" evidence="1">
    <location>
        <begin position="1"/>
        <end position="115"/>
    </location>
</feature>
<feature type="non-terminal residue" evidence="2">
    <location>
        <position position="325"/>
    </location>
</feature>
<evidence type="ECO:0000313" key="2">
    <source>
        <dbReference type="EMBL" id="GJU08152.1"/>
    </source>
</evidence>
<name>A0ABQ5J6J5_9ASTR</name>
<proteinExistence type="predicted"/>
<feature type="compositionally biased region" description="Acidic residues" evidence="1">
    <location>
        <begin position="26"/>
        <end position="59"/>
    </location>
</feature>
<organism evidence="2 3">
    <name type="scientific">Tanacetum coccineum</name>
    <dbReference type="NCBI Taxonomy" id="301880"/>
    <lineage>
        <taxon>Eukaryota</taxon>
        <taxon>Viridiplantae</taxon>
        <taxon>Streptophyta</taxon>
        <taxon>Embryophyta</taxon>
        <taxon>Tracheophyta</taxon>
        <taxon>Spermatophyta</taxon>
        <taxon>Magnoliopsida</taxon>
        <taxon>eudicotyledons</taxon>
        <taxon>Gunneridae</taxon>
        <taxon>Pentapetalae</taxon>
        <taxon>asterids</taxon>
        <taxon>campanulids</taxon>
        <taxon>Asterales</taxon>
        <taxon>Asteraceae</taxon>
        <taxon>Asteroideae</taxon>
        <taxon>Anthemideae</taxon>
        <taxon>Anthemidinae</taxon>
        <taxon>Tanacetum</taxon>
    </lineage>
</organism>
<sequence>MEILRLKHCTGKYNHSISSEMSWGDSGEEEDDDEDDTKEESDNDSNDDDGDNDDNDDDSDHERTESDRDENSNLIQSNEEHEEEEEEYVDEFTNEEDDADNAKEENKEELDDAEELYRDVNVNLWKENIEITDADQGGADQHNVSQESGFEHEEEDAYVTLTTLHDIQKIKGPMQSSSISSEFTEKLLNFENVSPADNEIASLMDTNVRHEEPTTFPTTISLPPPSFNPLPQQATPTPTPTVSEATTLFPALPDFSSVFKFNDRVTNLEKDLSEMKQVDQYTQAISSIPAIVDRYIDNKLGESIQQAIKSHIAKCREEDLADKGG</sequence>
<feature type="compositionally biased region" description="Basic residues" evidence="1">
    <location>
        <begin position="1"/>
        <end position="10"/>
    </location>
</feature>
<dbReference type="Proteomes" id="UP001151760">
    <property type="component" value="Unassembled WGS sequence"/>
</dbReference>
<evidence type="ECO:0000256" key="1">
    <source>
        <dbReference type="SAM" id="MobiDB-lite"/>
    </source>
</evidence>
<reference evidence="2" key="1">
    <citation type="journal article" date="2022" name="Int. J. Mol. Sci.">
        <title>Draft Genome of Tanacetum Coccineum: Genomic Comparison of Closely Related Tanacetum-Family Plants.</title>
        <authorList>
            <person name="Yamashiro T."/>
            <person name="Shiraishi A."/>
            <person name="Nakayama K."/>
            <person name="Satake H."/>
        </authorList>
    </citation>
    <scope>NUCLEOTIDE SEQUENCE</scope>
</reference>
<feature type="compositionally biased region" description="Basic and acidic residues" evidence="1">
    <location>
        <begin position="60"/>
        <end position="71"/>
    </location>
</feature>
<keyword evidence="3" id="KW-1185">Reference proteome</keyword>
<evidence type="ECO:0000313" key="3">
    <source>
        <dbReference type="Proteomes" id="UP001151760"/>
    </source>
</evidence>